<evidence type="ECO:0000313" key="2">
    <source>
        <dbReference type="Proteomes" id="UP001238467"/>
    </source>
</evidence>
<evidence type="ECO:0000313" key="1">
    <source>
        <dbReference type="EMBL" id="MDQ0347878.1"/>
    </source>
</evidence>
<accession>A0ABU0DHT4</accession>
<evidence type="ECO:0008006" key="3">
    <source>
        <dbReference type="Google" id="ProtNLM"/>
    </source>
</evidence>
<sequence length="174" mass="18830">MALDGGLTRAQRDTVLLVTRRLDDVDWVMSSSRWKDPAFRPAFHAAVRREHPELAAPPSAAGPRPQRPALPFSGISRYEPHAAYARGLADLAVPARQFPAEGDAFGPAPTRVDAAIFGFIATILFSDIETPLRRFTGGAAEPRAALPGHPRRHSPLRRGGMTLVLNMAPRPKGA</sequence>
<comment type="caution">
    <text evidence="1">The sequence shown here is derived from an EMBL/GenBank/DDBJ whole genome shotgun (WGS) entry which is preliminary data.</text>
</comment>
<dbReference type="Proteomes" id="UP001238467">
    <property type="component" value="Unassembled WGS sequence"/>
</dbReference>
<proteinExistence type="predicted"/>
<dbReference type="RefSeq" id="WP_307060586.1">
    <property type="nucleotide sequence ID" value="NZ_JAUSUH010000004.1"/>
</dbReference>
<organism evidence="1 2">
    <name type="scientific">Ancylobacter vacuolatus</name>
    <dbReference type="NCBI Taxonomy" id="223389"/>
    <lineage>
        <taxon>Bacteria</taxon>
        <taxon>Pseudomonadati</taxon>
        <taxon>Pseudomonadota</taxon>
        <taxon>Alphaproteobacteria</taxon>
        <taxon>Hyphomicrobiales</taxon>
        <taxon>Xanthobacteraceae</taxon>
        <taxon>Ancylobacter</taxon>
    </lineage>
</organism>
<protein>
    <recommendedName>
        <fullName evidence="3">Glutathione S-transferase</fullName>
    </recommendedName>
</protein>
<gene>
    <name evidence="1" type="ORF">J2S76_002305</name>
</gene>
<dbReference type="EMBL" id="JAUSUH010000004">
    <property type="protein sequence ID" value="MDQ0347878.1"/>
    <property type="molecule type" value="Genomic_DNA"/>
</dbReference>
<name>A0ABU0DHT4_9HYPH</name>
<reference evidence="1 2" key="1">
    <citation type="submission" date="2023-07" db="EMBL/GenBank/DDBJ databases">
        <title>Genomic Encyclopedia of Type Strains, Phase IV (KMG-IV): sequencing the most valuable type-strain genomes for metagenomic binning, comparative biology and taxonomic classification.</title>
        <authorList>
            <person name="Goeker M."/>
        </authorList>
    </citation>
    <scope>NUCLEOTIDE SEQUENCE [LARGE SCALE GENOMIC DNA]</scope>
    <source>
        <strain evidence="1 2">DSM 1277</strain>
    </source>
</reference>
<keyword evidence="2" id="KW-1185">Reference proteome</keyword>